<reference evidence="2 3" key="1">
    <citation type="journal article" date="2016" name="Front. Microbiol.">
        <title>Microevolution Analysis of Bacillus coahuilensis Unveils Differences in Phosphorus Acquisition Strategies and Their Regulation.</title>
        <authorList>
            <person name="Gomez-Lunar Z."/>
            <person name="Hernandez-Gonzalez I."/>
            <person name="Rodriguez-Torres M.D."/>
            <person name="Souza V."/>
            <person name="Olmedo-Alvarez G."/>
        </authorList>
    </citation>
    <scope>NUCLEOTIDE SEQUENCE [LARGE SCALE GENOMIC DNA]</scope>
    <source>
        <strain evidence="3">p1.1.43</strain>
    </source>
</reference>
<dbReference type="PATRIC" id="fig|1150625.3.peg.3304"/>
<feature type="domain" description="Wadjet protein JetD C-terminal" evidence="1">
    <location>
        <begin position="183"/>
        <end position="355"/>
    </location>
</feature>
<dbReference type="RefSeq" id="WP_059351920.1">
    <property type="nucleotide sequence ID" value="NZ_LDYG01000052.1"/>
</dbReference>
<dbReference type="EMBL" id="LDYG01000052">
    <property type="protein sequence ID" value="KUP04260.1"/>
    <property type="molecule type" value="Genomic_DNA"/>
</dbReference>
<dbReference type="Proteomes" id="UP000074108">
    <property type="component" value="Unassembled WGS sequence"/>
</dbReference>
<dbReference type="InterPro" id="IPR024534">
    <property type="entry name" value="JetD_C"/>
</dbReference>
<keyword evidence="3" id="KW-1185">Reference proteome</keyword>
<sequence length="363" mass="43445">MNKFEKMKNLITTYLKQRKNVEFNILELENYIIDRYESLNDYQDDGGYDLFYTIINELSSSSKVKPMKSYIKKTNNRKTPLPIRWRIIRTKAIPTWTQEQIFQVSDKLDINYFINNPEKQNESTWEHILSIYHFLGEKDKWEWESKASRAYQLFKDEKFLNEEGRHLLGRLKLTEHDLKIEKYGEPFSYFVHPRISSFSEIKRILIIENLSFFHACRRLFIMYKPIVGMELDMIIYAEGTHIESSIKYIKDILEHNDFHFLYVGDMDPSGYSIYARLKTKNPEFDITLAKQIYYKMVEECHCPTTINKDQQKNNEHFNYFIGEIGRDNEGFTAIAYQIWKEDKRIPQEVLPIDLLLKGESNHA</sequence>
<protein>
    <recommendedName>
        <fullName evidence="1">Wadjet protein JetD C-terminal domain-containing protein</fullName>
    </recommendedName>
</protein>
<evidence type="ECO:0000313" key="2">
    <source>
        <dbReference type="EMBL" id="KUP04260.1"/>
    </source>
</evidence>
<evidence type="ECO:0000313" key="3">
    <source>
        <dbReference type="Proteomes" id="UP000074108"/>
    </source>
</evidence>
<dbReference type="SUPFAM" id="SSF56726">
    <property type="entry name" value="DNA topoisomerase IV, alpha subunit"/>
    <property type="match status" value="1"/>
</dbReference>
<dbReference type="GO" id="GO:0003677">
    <property type="term" value="F:DNA binding"/>
    <property type="evidence" value="ECO:0007669"/>
    <property type="project" value="InterPro"/>
</dbReference>
<comment type="caution">
    <text evidence="2">The sequence shown here is derived from an EMBL/GenBank/DDBJ whole genome shotgun (WGS) entry which is preliminary data.</text>
</comment>
<dbReference type="STRING" id="1150625.Q75_15800"/>
<proteinExistence type="predicted"/>
<gene>
    <name evidence="2" type="ORF">Q75_15800</name>
</gene>
<organism evidence="2 3">
    <name type="scientific">Bacillus coahuilensis p1.1.43</name>
    <dbReference type="NCBI Taxonomy" id="1150625"/>
    <lineage>
        <taxon>Bacteria</taxon>
        <taxon>Bacillati</taxon>
        <taxon>Bacillota</taxon>
        <taxon>Bacilli</taxon>
        <taxon>Bacillales</taxon>
        <taxon>Bacillaceae</taxon>
        <taxon>Bacillus</taxon>
    </lineage>
</organism>
<dbReference type="InterPro" id="IPR036078">
    <property type="entry name" value="Spo11/TopoVI_A_sf"/>
</dbReference>
<dbReference type="AlphaFoldDB" id="A0A147K4F9"/>
<evidence type="ECO:0000259" key="1">
    <source>
        <dbReference type="Pfam" id="PF09983"/>
    </source>
</evidence>
<accession>A0A147K4F9</accession>
<dbReference type="Pfam" id="PF09983">
    <property type="entry name" value="JetD_C"/>
    <property type="match status" value="1"/>
</dbReference>
<dbReference type="GO" id="GO:0005694">
    <property type="term" value="C:chromosome"/>
    <property type="evidence" value="ECO:0007669"/>
    <property type="project" value="InterPro"/>
</dbReference>
<name>A0A147K4F9_9BACI</name>
<dbReference type="OrthoDB" id="9809365at2"/>